<evidence type="ECO:0000256" key="13">
    <source>
        <dbReference type="ARBA" id="ARBA00031085"/>
    </source>
</evidence>
<feature type="compositionally biased region" description="Basic and acidic residues" evidence="16">
    <location>
        <begin position="196"/>
        <end position="210"/>
    </location>
</feature>
<dbReference type="AlphaFoldDB" id="G7E6U1"/>
<evidence type="ECO:0000256" key="6">
    <source>
        <dbReference type="ARBA" id="ARBA00011989"/>
    </source>
</evidence>
<keyword evidence="19" id="KW-1185">Reference proteome</keyword>
<dbReference type="SUPFAM" id="SSF51735">
    <property type="entry name" value="NAD(P)-binding Rossmann-fold domains"/>
    <property type="match status" value="1"/>
</dbReference>
<dbReference type="Gene3D" id="3.40.50.720">
    <property type="entry name" value="NAD(P)-binding Rossmann-like Domain"/>
    <property type="match status" value="1"/>
</dbReference>
<dbReference type="InterPro" id="IPR016040">
    <property type="entry name" value="NAD(P)-bd_dom"/>
</dbReference>
<evidence type="ECO:0000256" key="5">
    <source>
        <dbReference type="ARBA" id="ARBA00009263"/>
    </source>
</evidence>
<keyword evidence="7" id="KW-0507">mRNA processing</keyword>
<dbReference type="InterPro" id="IPR006368">
    <property type="entry name" value="GDP_Man_deHydtase"/>
</dbReference>
<sequence>MSNTTARNAVSIHGTNPQFLIETTIRYRIWDSNFWKEHCFALTAESIIDRAVALNYIGGTYGASKPTDFLSLTLKMLQIQPSKEIVLEYLRAEEFKYLRALAIFYIRLTFDAMEVYEILEPLLEDYRKLRYRQLDGSYSIMTIDAFVDSLLTEERVCEIQLPRLTLRRVLEETESLPSRKSQLGKAMALDDLSDDEAPRRSQSDESDRYISRSPTPEEDEVRPRYVSRTPTPDDDDEDRYISRTRPSSSSSKRQTSLPSRSFDRQADLVMSADLAGFAGGKTADASQPITNTIETTDEAMDQPSSMPSDIRKAQTGHKSSLSLHMHHSAASPFDVGSKMDVKEYRSRKVALLTGITGQDGSYLTELLLEKGYEVHGIIRRSSSFNTGRIEHIYKDPHERPNMVLHYGDLADTTNLVYIVSTVKPTEIYNLAAQSHVKVSFDMAEYTGDVDGLGTLRLLDAIRTCGLTNHIRFYQASTSELYGKVVETPQTEKTPFYPRSPYGVAKLYAFWIVKNYRESYGMHASNGILFNHESPRRGRTFVTRKISRAVAEIVIGTQDCLYLGNLDAKRDWGHAKDYVEGMWRMLQQDQPDDFVLATGETHPVREFVEKAFKHGGIDITWEGKGVEEVGKDKKTGKVIVRVDPIYFRPAEVELLWGMPTKAEKELGWKRKVDFEDLVKEMVEEDLKGARVDNRD</sequence>
<keyword evidence="10" id="KW-0508">mRNA splicing</keyword>
<feature type="region of interest" description="Disordered" evidence="16">
    <location>
        <begin position="177"/>
        <end position="264"/>
    </location>
</feature>
<protein>
    <recommendedName>
        <fullName evidence="15">GDP-mannose 4,6 dehydratase</fullName>
        <ecNumber evidence="6">4.2.1.47</ecNumber>
    </recommendedName>
    <alternativeName>
        <fullName evidence="13">GDP-D-mannose dehydratase</fullName>
    </alternativeName>
</protein>
<proteinExistence type="inferred from homology"/>
<feature type="domain" description="NAD(P)-binding" evidence="17">
    <location>
        <begin position="351"/>
        <end position="680"/>
    </location>
</feature>
<dbReference type="Proteomes" id="UP000009131">
    <property type="component" value="Unassembled WGS sequence"/>
</dbReference>
<dbReference type="InterPro" id="IPR036291">
    <property type="entry name" value="NAD(P)-bd_dom_sf"/>
</dbReference>
<evidence type="ECO:0000256" key="12">
    <source>
        <dbReference type="ARBA" id="ARBA00023242"/>
    </source>
</evidence>
<dbReference type="eggNOG" id="KOG1372">
    <property type="taxonomic scope" value="Eukaryota"/>
</dbReference>
<dbReference type="Pfam" id="PF16363">
    <property type="entry name" value="GDP_Man_Dehyd"/>
    <property type="match status" value="1"/>
</dbReference>
<evidence type="ECO:0000256" key="1">
    <source>
        <dbReference type="ARBA" id="ARBA00001937"/>
    </source>
</evidence>
<dbReference type="GO" id="GO:0008446">
    <property type="term" value="F:GDP-mannose 4,6-dehydratase activity"/>
    <property type="evidence" value="ECO:0007669"/>
    <property type="project" value="UniProtKB-EC"/>
</dbReference>
<dbReference type="HAMAP" id="MF_00955">
    <property type="entry name" value="GDP_Man_dehydratase"/>
    <property type="match status" value="1"/>
</dbReference>
<dbReference type="InParanoid" id="G7E6U1"/>
<evidence type="ECO:0000256" key="15">
    <source>
        <dbReference type="ARBA" id="ARBA00071431"/>
    </source>
</evidence>
<dbReference type="EC" id="4.2.1.47" evidence="6"/>
<dbReference type="EMBL" id="BABT02000153">
    <property type="protein sequence ID" value="GAA98551.1"/>
    <property type="molecule type" value="Genomic_DNA"/>
</dbReference>
<evidence type="ECO:0000256" key="10">
    <source>
        <dbReference type="ARBA" id="ARBA00023187"/>
    </source>
</evidence>
<dbReference type="FunFam" id="3.40.50.720:FF:001053">
    <property type="entry name" value="GDP-mannose 4,6 dehydratase"/>
    <property type="match status" value="1"/>
</dbReference>
<feature type="compositionally biased region" description="Low complexity" evidence="16">
    <location>
        <begin position="243"/>
        <end position="260"/>
    </location>
</feature>
<dbReference type="InterPro" id="IPR005037">
    <property type="entry name" value="PRP38"/>
</dbReference>
<keyword evidence="8" id="KW-0747">Spliceosome</keyword>
<dbReference type="Pfam" id="PF03371">
    <property type="entry name" value="PRP38"/>
    <property type="match status" value="1"/>
</dbReference>
<organism evidence="18 19">
    <name type="scientific">Mixia osmundae (strain CBS 9802 / IAM 14324 / JCM 22182 / KY 12970)</name>
    <dbReference type="NCBI Taxonomy" id="764103"/>
    <lineage>
        <taxon>Eukaryota</taxon>
        <taxon>Fungi</taxon>
        <taxon>Dikarya</taxon>
        <taxon>Basidiomycota</taxon>
        <taxon>Pucciniomycotina</taxon>
        <taxon>Mixiomycetes</taxon>
        <taxon>Mixiales</taxon>
        <taxon>Mixiaceae</taxon>
        <taxon>Mixia</taxon>
    </lineage>
</organism>
<keyword evidence="11" id="KW-0456">Lyase</keyword>
<comment type="similarity">
    <text evidence="5">Belongs to the NAD(P)-dependent epimerase/dehydratase family. GDP-mannose 4,6-dehydratase subfamily.</text>
</comment>
<evidence type="ECO:0000256" key="16">
    <source>
        <dbReference type="SAM" id="MobiDB-lite"/>
    </source>
</evidence>
<dbReference type="PANTHER" id="PTHR43715">
    <property type="entry name" value="GDP-MANNOSE 4,6-DEHYDRATASE"/>
    <property type="match status" value="1"/>
</dbReference>
<reference evidence="18 19" key="2">
    <citation type="journal article" date="2012" name="Open Biol.">
        <title>Characteristics of nucleosomes and linker DNA regions on the genome of the basidiomycete Mixia osmundae revealed by mono- and dinucleosome mapping.</title>
        <authorList>
            <person name="Nishida H."/>
            <person name="Kondo S."/>
            <person name="Matsumoto T."/>
            <person name="Suzuki Y."/>
            <person name="Yoshikawa H."/>
            <person name="Taylor T.D."/>
            <person name="Sugiyama J."/>
        </authorList>
    </citation>
    <scope>NUCLEOTIDE SEQUENCE [LARGE SCALE GENOMIC DNA]</scope>
    <source>
        <strain evidence="19">CBS 9802 / IAM 14324 / JCM 22182 / KY 12970</strain>
    </source>
</reference>
<dbReference type="eggNOG" id="KOG2889">
    <property type="taxonomic scope" value="Eukaryota"/>
</dbReference>
<dbReference type="PANTHER" id="PTHR43715:SF1">
    <property type="entry name" value="GDP-MANNOSE 4,6 DEHYDRATASE"/>
    <property type="match status" value="1"/>
</dbReference>
<dbReference type="NCBIfam" id="TIGR01472">
    <property type="entry name" value="gmd"/>
    <property type="match status" value="1"/>
</dbReference>
<comment type="similarity">
    <text evidence="4">Belongs to the PRP38 family.</text>
</comment>
<evidence type="ECO:0000256" key="8">
    <source>
        <dbReference type="ARBA" id="ARBA00022728"/>
    </source>
</evidence>
<name>G7E6U1_MIXOS</name>
<dbReference type="STRING" id="764103.G7E6U1"/>
<keyword evidence="12" id="KW-0539">Nucleus</keyword>
<evidence type="ECO:0000256" key="7">
    <source>
        <dbReference type="ARBA" id="ARBA00022664"/>
    </source>
</evidence>
<dbReference type="GO" id="GO:0008380">
    <property type="term" value="P:RNA splicing"/>
    <property type="evidence" value="ECO:0007669"/>
    <property type="project" value="UniProtKB-KW"/>
</dbReference>
<reference evidence="18 19" key="1">
    <citation type="journal article" date="2011" name="J. Gen. Appl. Microbiol.">
        <title>Draft genome sequencing of the enigmatic basidiomycete Mixia osmundae.</title>
        <authorList>
            <person name="Nishida H."/>
            <person name="Nagatsuka Y."/>
            <person name="Sugiyama J."/>
        </authorList>
    </citation>
    <scope>NUCLEOTIDE SEQUENCE [LARGE SCALE GENOMIC DNA]</scope>
    <source>
        <strain evidence="19">CBS 9802 / IAM 14324 / JCM 22182 / KY 12970</strain>
    </source>
</reference>
<evidence type="ECO:0000259" key="17">
    <source>
        <dbReference type="Pfam" id="PF16363"/>
    </source>
</evidence>
<feature type="region of interest" description="Disordered" evidence="16">
    <location>
        <begin position="296"/>
        <end position="321"/>
    </location>
</feature>
<comment type="caution">
    <text evidence="18">The sequence shown here is derived from an EMBL/GenBank/DDBJ whole genome shotgun (WGS) entry which is preliminary data.</text>
</comment>
<evidence type="ECO:0000313" key="18">
    <source>
        <dbReference type="EMBL" id="GAA98551.1"/>
    </source>
</evidence>
<comment type="subcellular location">
    <subcellularLocation>
        <location evidence="2">Nucleus</location>
    </subcellularLocation>
</comment>
<accession>G7E6U1</accession>
<dbReference type="GO" id="GO:0006397">
    <property type="term" value="P:mRNA processing"/>
    <property type="evidence" value="ECO:0007669"/>
    <property type="project" value="UniProtKB-KW"/>
</dbReference>
<dbReference type="GO" id="GO:0005681">
    <property type="term" value="C:spliceosomal complex"/>
    <property type="evidence" value="ECO:0007669"/>
    <property type="project" value="UniProtKB-KW"/>
</dbReference>
<dbReference type="CDD" id="cd05260">
    <property type="entry name" value="GDP_MD_SDR_e"/>
    <property type="match status" value="1"/>
</dbReference>
<evidence type="ECO:0000256" key="14">
    <source>
        <dbReference type="ARBA" id="ARBA00050823"/>
    </source>
</evidence>
<dbReference type="OrthoDB" id="10253554at2759"/>
<evidence type="ECO:0000256" key="9">
    <source>
        <dbReference type="ARBA" id="ARBA00022857"/>
    </source>
</evidence>
<comment type="cofactor">
    <cofactor evidence="1">
        <name>NADP(+)</name>
        <dbReference type="ChEBI" id="CHEBI:58349"/>
    </cofactor>
</comment>
<evidence type="ECO:0000256" key="11">
    <source>
        <dbReference type="ARBA" id="ARBA00023239"/>
    </source>
</evidence>
<evidence type="ECO:0000256" key="2">
    <source>
        <dbReference type="ARBA" id="ARBA00004123"/>
    </source>
</evidence>
<evidence type="ECO:0000313" key="19">
    <source>
        <dbReference type="Proteomes" id="UP000009131"/>
    </source>
</evidence>
<comment type="pathway">
    <text evidence="3">Nucleotide-sugar biosynthesis; GDP-L-fucose biosynthesis via de novo pathway; GDP-L-fucose from GDP-alpha-D-mannose: step 1/2.</text>
</comment>
<dbReference type="Gene3D" id="3.90.25.10">
    <property type="entry name" value="UDP-galactose 4-epimerase, domain 1"/>
    <property type="match status" value="1"/>
</dbReference>
<evidence type="ECO:0000256" key="3">
    <source>
        <dbReference type="ARBA" id="ARBA00004912"/>
    </source>
</evidence>
<comment type="catalytic activity">
    <reaction evidence="14">
        <text>GDP-alpha-D-mannose = GDP-4-dehydro-alpha-D-rhamnose + H2O</text>
        <dbReference type="Rhea" id="RHEA:23820"/>
        <dbReference type="ChEBI" id="CHEBI:15377"/>
        <dbReference type="ChEBI" id="CHEBI:57527"/>
        <dbReference type="ChEBI" id="CHEBI:57964"/>
        <dbReference type="EC" id="4.2.1.47"/>
    </reaction>
    <physiologicalReaction direction="left-to-right" evidence="14">
        <dbReference type="Rhea" id="RHEA:23821"/>
    </physiologicalReaction>
</comment>
<gene>
    <name evidence="18" type="primary">Mo05238</name>
    <name evidence="18" type="ORF">E5Q_05238</name>
</gene>
<keyword evidence="9" id="KW-0521">NADP</keyword>
<dbReference type="GO" id="GO:0042351">
    <property type="term" value="P:'de novo' GDP-L-fucose biosynthetic process"/>
    <property type="evidence" value="ECO:0007669"/>
    <property type="project" value="TreeGrafter"/>
</dbReference>
<evidence type="ECO:0000256" key="4">
    <source>
        <dbReference type="ARBA" id="ARBA00006164"/>
    </source>
</evidence>
<dbReference type="HOGENOM" id="CLU_024651_0_0_1"/>